<evidence type="ECO:0000313" key="6">
    <source>
        <dbReference type="EMBL" id="TKI86178.1"/>
    </source>
</evidence>
<evidence type="ECO:0000313" key="10">
    <source>
        <dbReference type="Proteomes" id="UP000192932"/>
    </source>
</evidence>
<dbReference type="Proteomes" id="UP000001753">
    <property type="component" value="Chromosome"/>
</dbReference>
<evidence type="ECO:0000313" key="9">
    <source>
        <dbReference type="Proteomes" id="UP000190696"/>
    </source>
</evidence>
<dbReference type="Proteomes" id="UP000437562">
    <property type="component" value="Unassembled WGS sequence"/>
</dbReference>
<reference evidence="4 9" key="3">
    <citation type="submission" date="2017-01" db="EMBL/GenBank/DDBJ databases">
        <title>Bacillus cereus isolates.</title>
        <authorList>
            <person name="Beno S.M."/>
        </authorList>
    </citation>
    <scope>NUCLEOTIDE SEQUENCE [LARGE SCALE GENOMIC DNA]</scope>
    <source>
        <strain evidence="4 9">FSL W7-1108</strain>
    </source>
</reference>
<dbReference type="Proteomes" id="UP000192932">
    <property type="component" value="Chromosome"/>
</dbReference>
<accession>C2XR56</accession>
<sequence>MEILHTNKPLQKGAITLKEKETIQSPILDETLPHQMNFPSFKGTGKKMQQPFINQYDVVIGDSKYDSTNSPLNNWSDEVDPAIMAGEEWIHPTNDIGWIAEENQELLKNEVDNKNDAFMHPQFGIND</sequence>
<dbReference type="EMBL" id="CP020743">
    <property type="protein sequence ID" value="ARJ21050.1"/>
    <property type="molecule type" value="Genomic_DNA"/>
</dbReference>
<gene>
    <name evidence="3" type="ORF">AWW70_22085</name>
    <name evidence="1" type="ORF">B7492_07290</name>
    <name evidence="7" type="ORF">BACI71_30392</name>
    <name evidence="2" type="ORF">bcere0026_11650</name>
    <name evidence="4" type="ORF">BW900_04870</name>
    <name evidence="5" type="ORF">DET55_12669</name>
    <name evidence="6" type="ORF">FC701_07090</name>
</gene>
<reference evidence="3 8" key="2">
    <citation type="submission" date="2016-01" db="EMBL/GenBank/DDBJ databases">
        <authorList>
            <person name="McClelland M."/>
            <person name="Jain A."/>
            <person name="Saraogi P."/>
            <person name="Mendelson R."/>
            <person name="Westerman R."/>
            <person name="SanMiguel P."/>
            <person name="Csonka L."/>
        </authorList>
    </citation>
    <scope>NUCLEOTIDE SEQUENCE [LARGE SCALE GENOMIC DNA]</scope>
    <source>
        <strain evidence="3 8">PE8-15</strain>
    </source>
</reference>
<reference evidence="7 13" key="7">
    <citation type="submission" date="2019-10" db="EMBL/GenBank/DDBJ databases">
        <authorList>
            <person name="Karimi E."/>
        </authorList>
    </citation>
    <scope>NUCLEOTIDE SEQUENCE [LARGE SCALE GENOMIC DNA]</scope>
    <source>
        <strain evidence="7">Bacillus sp. 71</strain>
    </source>
</reference>
<dbReference type="RefSeq" id="WP_002011568.1">
    <property type="nucleotide sequence ID" value="NZ_CM000719.1"/>
</dbReference>
<dbReference type="EMBL" id="LRPH01000080">
    <property type="protein sequence ID" value="KWU56664.1"/>
    <property type="molecule type" value="Genomic_DNA"/>
</dbReference>
<dbReference type="Pfam" id="PF13045">
    <property type="entry name" value="DUF3905"/>
    <property type="match status" value="1"/>
</dbReference>
<dbReference type="GeneID" id="66263634"/>
<accession>C2PT81</accession>
<evidence type="ECO:0000313" key="2">
    <source>
        <dbReference type="EMBL" id="EEL71902.1"/>
    </source>
</evidence>
<dbReference type="EMBL" id="MUAI01000002">
    <property type="protein sequence ID" value="OOR07848.1"/>
    <property type="molecule type" value="Genomic_DNA"/>
</dbReference>
<accession>A0A653X4V2</accession>
<reference evidence="6 12" key="6">
    <citation type="journal article" date="2019" name="Environ. Microbiol.">
        <title>An active ?-lactamase is a part of an orchestrated cell wall stress resistance network of Bacillus subtilis and related rhizosphere species.</title>
        <authorList>
            <person name="Bucher T."/>
            <person name="Keren-Paz A."/>
            <person name="Hausser J."/>
            <person name="Olender T."/>
            <person name="Cytryn E."/>
            <person name="Kolodkin-Gal I."/>
        </authorList>
    </citation>
    <scope>NUCLEOTIDE SEQUENCE [LARGE SCALE GENOMIC DNA]</scope>
    <source>
        <strain evidence="6 12">I186</strain>
    </source>
</reference>
<dbReference type="Proteomes" id="UP000256530">
    <property type="component" value="Unassembled WGS sequence"/>
</dbReference>
<evidence type="ECO:0000313" key="3">
    <source>
        <dbReference type="EMBL" id="KWU56664.1"/>
    </source>
</evidence>
<dbReference type="EMBL" id="SZOD01000138">
    <property type="protein sequence ID" value="TKI86178.1"/>
    <property type="molecule type" value="Genomic_DNA"/>
</dbReference>
<evidence type="ECO:0000313" key="11">
    <source>
        <dbReference type="Proteomes" id="UP000256530"/>
    </source>
</evidence>
<evidence type="ECO:0000313" key="4">
    <source>
        <dbReference type="EMBL" id="OOR07848.1"/>
    </source>
</evidence>
<reference evidence="5 11" key="5">
    <citation type="submission" date="2018-08" db="EMBL/GenBank/DDBJ databases">
        <title>Freshwater and sediment microbial communities from various areas in North America, analyzing microbe dynamics in response to fracking.</title>
        <authorList>
            <person name="Lamendella R."/>
        </authorList>
    </citation>
    <scope>NUCLEOTIDE SEQUENCE [LARGE SCALE GENOMIC DNA]</scope>
    <source>
        <strain evidence="5 11">DB-1</strain>
    </source>
</reference>
<name>A0A0D6T6G1_BACMY</name>
<evidence type="ECO:0000313" key="13">
    <source>
        <dbReference type="Proteomes" id="UP000437562"/>
    </source>
</evidence>
<dbReference type="EMBL" id="QTTY01000026">
    <property type="protein sequence ID" value="REF25125.1"/>
    <property type="molecule type" value="Genomic_DNA"/>
</dbReference>
<dbReference type="PATRIC" id="fig|1405.14.peg.2383"/>
<dbReference type="Proteomes" id="UP000190696">
    <property type="component" value="Unassembled WGS sequence"/>
</dbReference>
<dbReference type="InterPro" id="IPR024999">
    <property type="entry name" value="DUF3905"/>
</dbReference>
<dbReference type="AlphaFoldDB" id="A0A0D6T6G1"/>
<dbReference type="Proteomes" id="UP000305524">
    <property type="component" value="Unassembled WGS sequence"/>
</dbReference>
<evidence type="ECO:0000313" key="7">
    <source>
        <dbReference type="EMBL" id="VXC26312.1"/>
    </source>
</evidence>
<dbReference type="EMBL" id="CABWMC010000023">
    <property type="protein sequence ID" value="VXC26312.1"/>
    <property type="molecule type" value="Genomic_DNA"/>
</dbReference>
<accession>A0A1S9Y0M6</accession>
<dbReference type="Proteomes" id="UP000065797">
    <property type="component" value="Unassembled WGS sequence"/>
</dbReference>
<accession>A0A0D6T6G1</accession>
<dbReference type="EMBL" id="ACMP01000044">
    <property type="protein sequence ID" value="EEL71902.1"/>
    <property type="molecule type" value="Genomic_DNA"/>
</dbReference>
<evidence type="ECO:0000313" key="8">
    <source>
        <dbReference type="Proteomes" id="UP000065797"/>
    </source>
</evidence>
<organism evidence="2">
    <name type="scientific">Bacillus mycoides</name>
    <dbReference type="NCBI Taxonomy" id="1405"/>
    <lineage>
        <taxon>Bacteria</taxon>
        <taxon>Bacillati</taxon>
        <taxon>Bacillota</taxon>
        <taxon>Bacilli</taxon>
        <taxon>Bacillales</taxon>
        <taxon>Bacillaceae</taxon>
        <taxon>Bacillus</taxon>
        <taxon>Bacillus cereus group</taxon>
    </lineage>
</organism>
<evidence type="ECO:0000313" key="1">
    <source>
        <dbReference type="EMBL" id="ARJ21050.1"/>
    </source>
</evidence>
<evidence type="ECO:0000313" key="12">
    <source>
        <dbReference type="Proteomes" id="UP000305524"/>
    </source>
</evidence>
<protein>
    <submittedName>
        <fullName evidence="6">DUF3905 domain-containing protein</fullName>
    </submittedName>
    <submittedName>
        <fullName evidence="5">Uncharacterized protein DUF3905</fullName>
    </submittedName>
</protein>
<reference evidence="1 10" key="4">
    <citation type="submission" date="2017-04" db="EMBL/GenBank/DDBJ databases">
        <title>The Characteristic of a Fine Plant Growth-Promoting Rhizobacteria Bacillus mycoides Gnyt1 and its Whole Genome Sequencing Analysis.</title>
        <authorList>
            <person name="Li J.H."/>
            <person name="Yao T."/>
        </authorList>
    </citation>
    <scope>NUCLEOTIDE SEQUENCE [LARGE SCALE GENOMIC DNA]</scope>
    <source>
        <strain evidence="1 10">Gnyt1</strain>
    </source>
</reference>
<evidence type="ECO:0000313" key="5">
    <source>
        <dbReference type="EMBL" id="REF25125.1"/>
    </source>
</evidence>
<dbReference type="HOGENOM" id="CLU_147824_0_0_9"/>
<reference evidence="2" key="1">
    <citation type="journal article" date="2012" name="Genome Res.">
        <title>Genomic characterization of the Bacillus cereus sensu lato species: Backdrop to the evolution of Bacillus anthracis.</title>
        <authorList>
            <person name="Zwick M.E."/>
            <person name="Joseph S.J."/>
            <person name="Didelot X."/>
            <person name="Chen P.E."/>
            <person name="Bishop-Lilly K.A."/>
            <person name="Stewart A.C."/>
            <person name="Willner K."/>
            <person name="Nolan N."/>
            <person name="Lentz S."/>
            <person name="Thomason M.K."/>
            <person name="Sozhamannan S."/>
            <person name="Mateczun A.J."/>
            <person name="Du L."/>
            <person name="Read T.D."/>
        </authorList>
    </citation>
    <scope>NUCLEOTIDE SEQUENCE [LARGE SCALE GENOMIC DNA]</scope>
    <source>
        <strain evidence="2">AH603</strain>
    </source>
</reference>
<proteinExistence type="predicted"/>